<comment type="caution">
    <text evidence="2">The sequence shown here is derived from an EMBL/GenBank/DDBJ whole genome shotgun (WGS) entry which is preliminary data.</text>
</comment>
<proteinExistence type="predicted"/>
<evidence type="ECO:0000313" key="2">
    <source>
        <dbReference type="EMBL" id="MCI71218.1"/>
    </source>
</evidence>
<evidence type="ECO:0000313" key="3">
    <source>
        <dbReference type="Proteomes" id="UP000265520"/>
    </source>
</evidence>
<keyword evidence="3" id="KW-1185">Reference proteome</keyword>
<protein>
    <submittedName>
        <fullName evidence="2">Uncharacterized protein</fullName>
    </submittedName>
</protein>
<sequence>MLDHRSVASQRRASAVNRRREVAGASPWTPTDGHRAPAFTTVDCTLI</sequence>
<evidence type="ECO:0000256" key="1">
    <source>
        <dbReference type="SAM" id="MobiDB-lite"/>
    </source>
</evidence>
<name>A0A392UDV4_9FABA</name>
<reference evidence="2 3" key="1">
    <citation type="journal article" date="2018" name="Front. Plant Sci.">
        <title>Red Clover (Trifolium pratense) and Zigzag Clover (T. medium) - A Picture of Genomic Similarities and Differences.</title>
        <authorList>
            <person name="Dluhosova J."/>
            <person name="Istvanek J."/>
            <person name="Nedelnik J."/>
            <person name="Repkova J."/>
        </authorList>
    </citation>
    <scope>NUCLEOTIDE SEQUENCE [LARGE SCALE GENOMIC DNA]</scope>
    <source>
        <strain evidence="3">cv. 10/8</strain>
        <tissue evidence="2">Leaf</tissue>
    </source>
</reference>
<organism evidence="2 3">
    <name type="scientific">Trifolium medium</name>
    <dbReference type="NCBI Taxonomy" id="97028"/>
    <lineage>
        <taxon>Eukaryota</taxon>
        <taxon>Viridiplantae</taxon>
        <taxon>Streptophyta</taxon>
        <taxon>Embryophyta</taxon>
        <taxon>Tracheophyta</taxon>
        <taxon>Spermatophyta</taxon>
        <taxon>Magnoliopsida</taxon>
        <taxon>eudicotyledons</taxon>
        <taxon>Gunneridae</taxon>
        <taxon>Pentapetalae</taxon>
        <taxon>rosids</taxon>
        <taxon>fabids</taxon>
        <taxon>Fabales</taxon>
        <taxon>Fabaceae</taxon>
        <taxon>Papilionoideae</taxon>
        <taxon>50 kb inversion clade</taxon>
        <taxon>NPAAA clade</taxon>
        <taxon>Hologalegina</taxon>
        <taxon>IRL clade</taxon>
        <taxon>Trifolieae</taxon>
        <taxon>Trifolium</taxon>
    </lineage>
</organism>
<dbReference type="EMBL" id="LXQA010792042">
    <property type="protein sequence ID" value="MCI71218.1"/>
    <property type="molecule type" value="Genomic_DNA"/>
</dbReference>
<accession>A0A392UDV4</accession>
<dbReference type="AlphaFoldDB" id="A0A392UDV4"/>
<feature type="region of interest" description="Disordered" evidence="1">
    <location>
        <begin position="1"/>
        <end position="36"/>
    </location>
</feature>
<dbReference type="Proteomes" id="UP000265520">
    <property type="component" value="Unassembled WGS sequence"/>
</dbReference>